<reference evidence="1 2" key="1">
    <citation type="submission" date="2011-01" db="EMBL/GenBank/DDBJ databases">
        <authorList>
            <person name="Muzny D."/>
            <person name="Qin X."/>
            <person name="Deng J."/>
            <person name="Jiang H."/>
            <person name="Liu Y."/>
            <person name="Qu J."/>
            <person name="Song X.-Z."/>
            <person name="Zhang L."/>
            <person name="Thornton R."/>
            <person name="Coyle M."/>
            <person name="Francisco L."/>
            <person name="Jackson L."/>
            <person name="Javaid M."/>
            <person name="Korchina V."/>
            <person name="Kovar C."/>
            <person name="Mata R."/>
            <person name="Mathew T."/>
            <person name="Ngo R."/>
            <person name="Nguyen L."/>
            <person name="Nguyen N."/>
            <person name="Okwuonu G."/>
            <person name="Ongeri F."/>
            <person name="Pham C."/>
            <person name="Simmons D."/>
            <person name="Wilczek-Boney K."/>
            <person name="Hale W."/>
            <person name="Jakkamsetti A."/>
            <person name="Pham P."/>
            <person name="Ruth R."/>
            <person name="San Lucas F."/>
            <person name="Warren J."/>
            <person name="Zhang J."/>
            <person name="Zhao Z."/>
            <person name="Zhou C."/>
            <person name="Zhu D."/>
            <person name="Lee S."/>
            <person name="Bess C."/>
            <person name="Blankenburg K."/>
            <person name="Forbes L."/>
            <person name="Fu Q."/>
            <person name="Gubbala S."/>
            <person name="Hirani K."/>
            <person name="Jayaseelan J.C."/>
            <person name="Lara F."/>
            <person name="Munidasa M."/>
            <person name="Palculict T."/>
            <person name="Patil S."/>
            <person name="Pu L.-L."/>
            <person name="Saada N."/>
            <person name="Tang L."/>
            <person name="Weissenberger G."/>
            <person name="Zhu Y."/>
            <person name="Hemphill L."/>
            <person name="Shang Y."/>
            <person name="Youmans B."/>
            <person name="Ayvaz T."/>
            <person name="Ross M."/>
            <person name="Santibanez J."/>
            <person name="Aqrawi P."/>
            <person name="Gross S."/>
            <person name="Joshi V."/>
            <person name="Fowler G."/>
            <person name="Nazareth L."/>
            <person name="Reid J."/>
            <person name="Worley K."/>
            <person name="Petrosino J."/>
            <person name="Highlander S."/>
            <person name="Gibbs R."/>
        </authorList>
    </citation>
    <scope>NUCLEOTIDE SEQUENCE [LARGE SCALE GENOMIC DNA]</scope>
    <source>
        <strain evidence="1 2">ATCC 25976</strain>
    </source>
</reference>
<evidence type="ECO:0000313" key="1">
    <source>
        <dbReference type="EMBL" id="EFX92936.1"/>
    </source>
</evidence>
<dbReference type="AlphaFoldDB" id="E8KDV0"/>
<sequence>MQNELQQWISISGRLLGSLFYYAPGDDNVQSALHFFQQENWENEWGELTK</sequence>
<name>E8KDV0_9PAST</name>
<organism evidence="1 2">
    <name type="scientific">Actinobacillus ureae ATCC 25976</name>
    <dbReference type="NCBI Taxonomy" id="887324"/>
    <lineage>
        <taxon>Bacteria</taxon>
        <taxon>Pseudomonadati</taxon>
        <taxon>Pseudomonadota</taxon>
        <taxon>Gammaproteobacteria</taxon>
        <taxon>Pasteurellales</taxon>
        <taxon>Pasteurellaceae</taxon>
        <taxon>Actinobacillus</taxon>
    </lineage>
</organism>
<proteinExistence type="predicted"/>
<evidence type="ECO:0000313" key="2">
    <source>
        <dbReference type="Proteomes" id="UP000005467"/>
    </source>
</evidence>
<gene>
    <name evidence="1" type="ORF">HMPREF0027_0017</name>
</gene>
<dbReference type="Proteomes" id="UP000005467">
    <property type="component" value="Unassembled WGS sequence"/>
</dbReference>
<dbReference type="HOGENOM" id="CLU_3113700_0_0_6"/>
<keyword evidence="2" id="KW-1185">Reference proteome</keyword>
<dbReference type="SUPFAM" id="SSF89155">
    <property type="entry name" value="TorD-like"/>
    <property type="match status" value="1"/>
</dbReference>
<comment type="caution">
    <text evidence="1">The sequence shown here is derived from an EMBL/GenBank/DDBJ whole genome shotgun (WGS) entry which is preliminary data.</text>
</comment>
<accession>E8KDV0</accession>
<dbReference type="InterPro" id="IPR036411">
    <property type="entry name" value="TorD-like_sf"/>
</dbReference>
<dbReference type="EMBL" id="AEVG01000002">
    <property type="protein sequence ID" value="EFX92936.1"/>
    <property type="molecule type" value="Genomic_DNA"/>
</dbReference>
<protein>
    <submittedName>
        <fullName evidence="1">Uncharacterized protein</fullName>
    </submittedName>
</protein>